<dbReference type="GO" id="GO:0003677">
    <property type="term" value="F:DNA binding"/>
    <property type="evidence" value="ECO:0007669"/>
    <property type="project" value="InterPro"/>
</dbReference>
<keyword evidence="13" id="KW-1185">Reference proteome</keyword>
<dbReference type="PROSITE" id="PS51908">
    <property type="entry name" value="ZF_UBZ4"/>
    <property type="match status" value="1"/>
</dbReference>
<dbReference type="GO" id="GO:0008047">
    <property type="term" value="F:enzyme activator activity"/>
    <property type="evidence" value="ECO:0007669"/>
    <property type="project" value="TreeGrafter"/>
</dbReference>
<keyword evidence="8" id="KW-0067">ATP-binding</keyword>
<dbReference type="PANTHER" id="PTHR13779:SF7">
    <property type="entry name" value="ATPASE WRNIP1"/>
    <property type="match status" value="1"/>
</dbReference>
<dbReference type="GO" id="GO:0016887">
    <property type="term" value="F:ATP hydrolysis activity"/>
    <property type="evidence" value="ECO:0007669"/>
    <property type="project" value="InterPro"/>
</dbReference>
<gene>
    <name evidence="12" type="ORF">PoB_002921700</name>
</gene>
<dbReference type="InterPro" id="IPR021886">
    <property type="entry name" value="MgsA_C"/>
</dbReference>
<dbReference type="Proteomes" id="UP000735302">
    <property type="component" value="Unassembled WGS sequence"/>
</dbReference>
<keyword evidence="4" id="KW-0547">Nucleotide-binding</keyword>
<feature type="domain" description="UBZ4-type" evidence="11">
    <location>
        <begin position="4"/>
        <end position="31"/>
    </location>
</feature>
<evidence type="ECO:0000256" key="1">
    <source>
        <dbReference type="ARBA" id="ARBA00008959"/>
    </source>
</evidence>
<dbReference type="Gene3D" id="1.20.272.10">
    <property type="match status" value="1"/>
</dbReference>
<dbReference type="FunFam" id="3.40.50.300:FF:000137">
    <property type="entry name" value="Replication-associated recombination protein A"/>
    <property type="match status" value="1"/>
</dbReference>
<dbReference type="Pfam" id="PF16193">
    <property type="entry name" value="AAA_assoc_2"/>
    <property type="match status" value="1"/>
</dbReference>
<evidence type="ECO:0000256" key="2">
    <source>
        <dbReference type="ARBA" id="ARBA00022705"/>
    </source>
</evidence>
<dbReference type="Gene3D" id="1.10.8.60">
    <property type="match status" value="1"/>
</dbReference>
<dbReference type="GO" id="GO:0006261">
    <property type="term" value="P:DNA-templated DNA replication"/>
    <property type="evidence" value="ECO:0007669"/>
    <property type="project" value="TreeGrafter"/>
</dbReference>
<evidence type="ECO:0000256" key="5">
    <source>
        <dbReference type="ARBA" id="ARBA00022763"/>
    </source>
</evidence>
<evidence type="ECO:0000256" key="10">
    <source>
        <dbReference type="PROSITE-ProRule" id="PRU01256"/>
    </source>
</evidence>
<protein>
    <submittedName>
        <fullName evidence="12">ATPase wrnip1</fullName>
    </submittedName>
</protein>
<dbReference type="InterPro" id="IPR008921">
    <property type="entry name" value="DNA_pol3_clamp-load_cplx_C"/>
</dbReference>
<dbReference type="CDD" id="cd00009">
    <property type="entry name" value="AAA"/>
    <property type="match status" value="1"/>
</dbReference>
<name>A0AAV4A788_9GAST</name>
<dbReference type="SUPFAM" id="SSF52540">
    <property type="entry name" value="P-loop containing nucleoside triphosphate hydrolases"/>
    <property type="match status" value="1"/>
</dbReference>
<dbReference type="EMBL" id="BLXT01003625">
    <property type="protein sequence ID" value="GFO02712.1"/>
    <property type="molecule type" value="Genomic_DNA"/>
</dbReference>
<dbReference type="GO" id="GO:0000731">
    <property type="term" value="P:DNA synthesis involved in DNA repair"/>
    <property type="evidence" value="ECO:0007669"/>
    <property type="project" value="TreeGrafter"/>
</dbReference>
<keyword evidence="6 10" id="KW-0863">Zinc-finger</keyword>
<dbReference type="InterPro" id="IPR027417">
    <property type="entry name" value="P-loop_NTPase"/>
</dbReference>
<keyword evidence="7" id="KW-0862">Zinc</keyword>
<dbReference type="SMART" id="SM00382">
    <property type="entry name" value="AAA"/>
    <property type="match status" value="1"/>
</dbReference>
<evidence type="ECO:0000256" key="3">
    <source>
        <dbReference type="ARBA" id="ARBA00022723"/>
    </source>
</evidence>
<dbReference type="Gene3D" id="1.10.3710.10">
    <property type="entry name" value="DNA polymerase III clamp loader subunits, C-terminal domain"/>
    <property type="match status" value="1"/>
</dbReference>
<evidence type="ECO:0000256" key="9">
    <source>
        <dbReference type="ARBA" id="ARBA00023204"/>
    </source>
</evidence>
<evidence type="ECO:0000256" key="4">
    <source>
        <dbReference type="ARBA" id="ARBA00022741"/>
    </source>
</evidence>
<keyword evidence="9 10" id="KW-0234">DNA repair</keyword>
<dbReference type="SUPFAM" id="SSF48019">
    <property type="entry name" value="post-AAA+ oligomerization domain-like"/>
    <property type="match status" value="1"/>
</dbReference>
<reference evidence="12 13" key="1">
    <citation type="journal article" date="2021" name="Elife">
        <title>Chloroplast acquisition without the gene transfer in kleptoplastic sea slugs, Plakobranchus ocellatus.</title>
        <authorList>
            <person name="Maeda T."/>
            <person name="Takahashi S."/>
            <person name="Yoshida T."/>
            <person name="Shimamura S."/>
            <person name="Takaki Y."/>
            <person name="Nagai Y."/>
            <person name="Toyoda A."/>
            <person name="Suzuki Y."/>
            <person name="Arimoto A."/>
            <person name="Ishii H."/>
            <person name="Satoh N."/>
            <person name="Nishiyama T."/>
            <person name="Hasebe M."/>
            <person name="Maruyama T."/>
            <person name="Minagawa J."/>
            <person name="Obokata J."/>
            <person name="Shigenobu S."/>
        </authorList>
    </citation>
    <scope>NUCLEOTIDE SEQUENCE [LARGE SCALE GENOMIC DNA]</scope>
</reference>
<dbReference type="Pfam" id="PF00004">
    <property type="entry name" value="AAA"/>
    <property type="match status" value="1"/>
</dbReference>
<dbReference type="InterPro" id="IPR003593">
    <property type="entry name" value="AAA+_ATPase"/>
</dbReference>
<dbReference type="PANTHER" id="PTHR13779">
    <property type="entry name" value="WERNER HELICASE-INTERACTING PROTEIN 1 FAMILY MEMBER"/>
    <property type="match status" value="1"/>
</dbReference>
<comment type="similarity">
    <text evidence="1">Belongs to the AAA ATPase family. RarA/MGS1/WRNIP1 subfamily.</text>
</comment>
<keyword evidence="2" id="KW-0235">DNA replication</keyword>
<keyword evidence="5 10" id="KW-0227">DNA damage</keyword>
<dbReference type="GO" id="GO:0008270">
    <property type="term" value="F:zinc ion binding"/>
    <property type="evidence" value="ECO:0007669"/>
    <property type="project" value="UniProtKB-KW"/>
</dbReference>
<dbReference type="InterPro" id="IPR006642">
    <property type="entry name" value="Rad18_UBZ4"/>
</dbReference>
<dbReference type="Gene3D" id="3.40.50.300">
    <property type="entry name" value="P-loop containing nucleotide triphosphate hydrolases"/>
    <property type="match status" value="1"/>
</dbReference>
<evidence type="ECO:0000313" key="13">
    <source>
        <dbReference type="Proteomes" id="UP000735302"/>
    </source>
</evidence>
<dbReference type="Gene3D" id="3.30.160.60">
    <property type="entry name" value="Classic Zinc Finger"/>
    <property type="match status" value="1"/>
</dbReference>
<dbReference type="GO" id="GO:0005634">
    <property type="term" value="C:nucleus"/>
    <property type="evidence" value="ECO:0007669"/>
    <property type="project" value="TreeGrafter"/>
</dbReference>
<dbReference type="InterPro" id="IPR003959">
    <property type="entry name" value="ATPase_AAA_core"/>
</dbReference>
<evidence type="ECO:0000256" key="6">
    <source>
        <dbReference type="ARBA" id="ARBA00022771"/>
    </source>
</evidence>
<evidence type="ECO:0000256" key="7">
    <source>
        <dbReference type="ARBA" id="ARBA00022833"/>
    </source>
</evidence>
<evidence type="ECO:0000313" key="12">
    <source>
        <dbReference type="EMBL" id="GFO02712.1"/>
    </source>
</evidence>
<evidence type="ECO:0000256" key="8">
    <source>
        <dbReference type="ARBA" id="ARBA00022840"/>
    </source>
</evidence>
<keyword evidence="3" id="KW-0479">Metal-binding</keyword>
<accession>A0AAV4A788</accession>
<dbReference type="CDD" id="cd18139">
    <property type="entry name" value="HLD_clamp_RarA"/>
    <property type="match status" value="1"/>
</dbReference>
<dbReference type="InterPro" id="IPR032423">
    <property type="entry name" value="AAA_assoc_2"/>
</dbReference>
<dbReference type="FunFam" id="1.20.272.10:FF:000001">
    <property type="entry name" value="Putative AAA family ATPase"/>
    <property type="match status" value="1"/>
</dbReference>
<comment type="caution">
    <text evidence="12">The sequence shown here is derived from an EMBL/GenBank/DDBJ whole genome shotgun (WGS) entry which is preliminary data.</text>
</comment>
<sequence length="587" mass="64953">MSTTVECPVCQVSFASSVISAHVNSCLNDHEENRERGHTKSKLKNRESDNWDFLTSTKPAKVFDRCKSRAHDVTKKRKLCDTSVAVKDAKSVDEEIIDCDRLSEPELHDDRKKTVHIQGKSGQAEQKNYSTNSFFTSCPKNKTKQSAKSNVPLAARMRPSDLEYFVGQSQAIKRSSLLHNVISVRETVPSMIFWGPPGCGKTTLAKIVGTKCKEHKKSKFVSMSAVSASVNDVKQVANLAINDMKMLRQHTILFLDEIHRFNKLQQDTLLPYVENGTLTLIGATTENPSFHVNSALLSRCRVVVFEKLSIEEINTILKRALCHLGVSIKTLECGINNDRVLKNDEPHFSQEENRIQPVTIEKEALDVLSSLTDGDARSALNGLQLAWEGCLAEAEGKEDHTVPANITVDIVKEALQRSHILYDKTGEEHFNTVSAMIKSLRGSDADAALYWMVRMLEGGENPLFVARRLVIFASEDIGLADPLALTQAVSTHQACHILGMPECALNLTHCVLYLAQAPKSACVVKSLNAVRSCIRQHEGPLPPVPLHLRNASTKLLADLGCGKGYKYPPDYDGAVDQEYLPPSLKGM</sequence>
<dbReference type="GO" id="GO:0017116">
    <property type="term" value="F:single-stranded DNA helicase activity"/>
    <property type="evidence" value="ECO:0007669"/>
    <property type="project" value="TreeGrafter"/>
</dbReference>
<dbReference type="InterPro" id="IPR051314">
    <property type="entry name" value="AAA_ATPase_RarA/MGS1/WRNIP1"/>
</dbReference>
<feature type="non-terminal residue" evidence="12">
    <location>
        <position position="587"/>
    </location>
</feature>
<dbReference type="AlphaFoldDB" id="A0AAV4A788"/>
<evidence type="ECO:0000259" key="11">
    <source>
        <dbReference type="PROSITE" id="PS51908"/>
    </source>
</evidence>
<dbReference type="GO" id="GO:0005524">
    <property type="term" value="F:ATP binding"/>
    <property type="evidence" value="ECO:0007669"/>
    <property type="project" value="UniProtKB-KW"/>
</dbReference>
<organism evidence="12 13">
    <name type="scientific">Plakobranchus ocellatus</name>
    <dbReference type="NCBI Taxonomy" id="259542"/>
    <lineage>
        <taxon>Eukaryota</taxon>
        <taxon>Metazoa</taxon>
        <taxon>Spiralia</taxon>
        <taxon>Lophotrochozoa</taxon>
        <taxon>Mollusca</taxon>
        <taxon>Gastropoda</taxon>
        <taxon>Heterobranchia</taxon>
        <taxon>Euthyneura</taxon>
        <taxon>Panpulmonata</taxon>
        <taxon>Sacoglossa</taxon>
        <taxon>Placobranchoidea</taxon>
        <taxon>Plakobranchidae</taxon>
        <taxon>Plakobranchus</taxon>
    </lineage>
</organism>
<dbReference type="Pfam" id="PF12002">
    <property type="entry name" value="MgsA_C"/>
    <property type="match status" value="1"/>
</dbReference>
<proteinExistence type="inferred from homology"/>